<accession>A0ABQ7BH85</accession>
<name>A0ABQ7BH85_BRACR</name>
<evidence type="ECO:0000256" key="1">
    <source>
        <dbReference type="SAM" id="MobiDB-lite"/>
    </source>
</evidence>
<sequence>MSSAQGLSRQQRGKSVAAASAPARGPDRGCIGDLESTHHEAMMDTVDLSRSNNFFVNDNFTFREQILHDSRSSFD</sequence>
<feature type="region of interest" description="Disordered" evidence="1">
    <location>
        <begin position="1"/>
        <end position="33"/>
    </location>
</feature>
<dbReference type="Proteomes" id="UP000266723">
    <property type="component" value="Unassembled WGS sequence"/>
</dbReference>
<feature type="compositionally biased region" description="Polar residues" evidence="1">
    <location>
        <begin position="1"/>
        <end position="10"/>
    </location>
</feature>
<proteinExistence type="predicted"/>
<keyword evidence="3" id="KW-1185">Reference proteome</keyword>
<reference evidence="2 3" key="1">
    <citation type="journal article" date="2020" name="BMC Genomics">
        <title>Intraspecific diversification of the crop wild relative Brassica cretica Lam. using demographic model selection.</title>
        <authorList>
            <person name="Kioukis A."/>
            <person name="Michalopoulou V.A."/>
            <person name="Briers L."/>
            <person name="Pirintsos S."/>
            <person name="Studholme D.J."/>
            <person name="Pavlidis P."/>
            <person name="Sarris P.F."/>
        </authorList>
    </citation>
    <scope>NUCLEOTIDE SEQUENCE [LARGE SCALE GENOMIC DNA]</scope>
    <source>
        <strain evidence="3">cv. PFS-1207/04</strain>
    </source>
</reference>
<protein>
    <submittedName>
        <fullName evidence="2">Uncharacterized protein</fullName>
    </submittedName>
</protein>
<dbReference type="EMBL" id="QGKV02001507">
    <property type="protein sequence ID" value="KAF3531868.1"/>
    <property type="molecule type" value="Genomic_DNA"/>
</dbReference>
<evidence type="ECO:0000313" key="3">
    <source>
        <dbReference type="Proteomes" id="UP000266723"/>
    </source>
</evidence>
<gene>
    <name evidence="2" type="ORF">DY000_02038828</name>
</gene>
<organism evidence="2 3">
    <name type="scientific">Brassica cretica</name>
    <name type="common">Mustard</name>
    <dbReference type="NCBI Taxonomy" id="69181"/>
    <lineage>
        <taxon>Eukaryota</taxon>
        <taxon>Viridiplantae</taxon>
        <taxon>Streptophyta</taxon>
        <taxon>Embryophyta</taxon>
        <taxon>Tracheophyta</taxon>
        <taxon>Spermatophyta</taxon>
        <taxon>Magnoliopsida</taxon>
        <taxon>eudicotyledons</taxon>
        <taxon>Gunneridae</taxon>
        <taxon>Pentapetalae</taxon>
        <taxon>rosids</taxon>
        <taxon>malvids</taxon>
        <taxon>Brassicales</taxon>
        <taxon>Brassicaceae</taxon>
        <taxon>Brassiceae</taxon>
        <taxon>Brassica</taxon>
    </lineage>
</organism>
<comment type="caution">
    <text evidence="2">The sequence shown here is derived from an EMBL/GenBank/DDBJ whole genome shotgun (WGS) entry which is preliminary data.</text>
</comment>
<evidence type="ECO:0000313" key="2">
    <source>
        <dbReference type="EMBL" id="KAF3531868.1"/>
    </source>
</evidence>